<dbReference type="PROSITE" id="PS51194">
    <property type="entry name" value="HELICASE_CTER"/>
    <property type="match status" value="1"/>
</dbReference>
<dbReference type="GO" id="GO:0005524">
    <property type="term" value="F:ATP binding"/>
    <property type="evidence" value="ECO:0007669"/>
    <property type="project" value="InterPro"/>
</dbReference>
<dbReference type="Gene3D" id="3.40.50.10810">
    <property type="entry name" value="Tandem AAA-ATPase domain"/>
    <property type="match status" value="1"/>
</dbReference>
<dbReference type="AlphaFoldDB" id="A0A074KTC4"/>
<sequence>MKVSSEKPFEIVYALFIHEFLGILFESFVVQLNEKGKLSYANQNISFKNAEDFAVGLDQRDFELIKLIDEMQQDAIVKKLNTKNLKPKEFLRKIYDEKTANKTIQEHIEQRLETLRAKVLEKLPGKRLFEMGNDGNPIWKEIEIMPEKASVLFHFRRNEENTHYFPTLKYKEERLDWQYKGAYLICNDPAWLVVDQKLFSFEKNVDGKKLTPFLNKKFIVVPRKVEKAYYEKFVTQLVSSFDVYAKGFDIKVERKQPVAYLNLSDLPGNAPKDLFGNTSAPDVEDQIIFDLKFQYGNYSFRAEEKKPNNVKLEQNGDQYIFYKVVRDLEKEKSYGDYLKLMGLPLKSSRFSLAKSRAFDWISNHKTQLEELGVKIQQAASLSGQRYFLGTASIVVEIKENIDWFDVNAIIKFGDYQIPFPALRKMLLKGKTEFILPNGEMAVIPSSWFTNYSEIFSFLDDTNSSKENLRLKKHHISLAQELETGNLVNLTLSRKLEKLRDFHTIGDFDLPEGFNGLLRPYQKAGYNWLRFLSEYRFGGCLADDMGLGKTVQTLALLAHEKEIHPESTSLLVMPTSLIYNWELEAKKFTPGLKILVYTGSGRIKDTAQFHQYDLVLTSYGITRLDIDLFSGFYFNYVILDESQAIKNPSSNIAKAVGELKCKNKLILTGTPVENGTMDLWSQINFVNPGLLGTQSMFKNQFLLPIEKKNDMLKSQKLHAIIKPFILRRLKTQVATDLPEKTIKIQYSSMTSDQEKAYEEVKSYYREQIVNEAAGLQRKQFTLLRGLTQLRQIANHPRMTDSNYKGDSGKLEDVTYMLGETASEGHKVLVFSQFVRHLAIVKEFLDANNIRYAYLDGTTKDRQAQVKLFQENDDIKIFLISLKAGGVGLNLTKAEYVFLLDPWWNPAVEAQAIDRAHRIGQKNKVMIYKFITRNTVEEKIMALQEKKIALAGELISTEESFMKSLSKDDITALLE</sequence>
<dbReference type="CDD" id="cd18012">
    <property type="entry name" value="DEXQc_arch_SWI2_SNF2"/>
    <property type="match status" value="1"/>
</dbReference>
<name>A0A074KTC4_9BACT</name>
<comment type="caution">
    <text evidence="4">The sequence shown here is derived from an EMBL/GenBank/DDBJ whole genome shotgun (WGS) entry which is preliminary data.</text>
</comment>
<feature type="domain" description="Helicase C-terminal" evidence="3">
    <location>
        <begin position="808"/>
        <end position="968"/>
    </location>
</feature>
<dbReference type="PANTHER" id="PTHR10799">
    <property type="entry name" value="SNF2/RAD54 HELICASE FAMILY"/>
    <property type="match status" value="1"/>
</dbReference>
<dbReference type="SMART" id="SM00490">
    <property type="entry name" value="HELICc"/>
    <property type="match status" value="1"/>
</dbReference>
<dbReference type="RefSeq" id="WP_035074928.1">
    <property type="nucleotide sequence ID" value="NZ_JMIH01000022.1"/>
</dbReference>
<dbReference type="GO" id="GO:0016787">
    <property type="term" value="F:hydrolase activity"/>
    <property type="evidence" value="ECO:0007669"/>
    <property type="project" value="UniProtKB-KW"/>
</dbReference>
<dbReference type="STRING" id="1048983.EL17_12685"/>
<dbReference type="Gene3D" id="3.40.50.300">
    <property type="entry name" value="P-loop containing nucleotide triphosphate hydrolases"/>
    <property type="match status" value="1"/>
</dbReference>
<proteinExistence type="predicted"/>
<dbReference type="InterPro" id="IPR001650">
    <property type="entry name" value="Helicase_C-like"/>
</dbReference>
<evidence type="ECO:0000313" key="5">
    <source>
        <dbReference type="Proteomes" id="UP000027821"/>
    </source>
</evidence>
<evidence type="ECO:0000259" key="2">
    <source>
        <dbReference type="PROSITE" id="PS51192"/>
    </source>
</evidence>
<dbReference type="CDD" id="cd18793">
    <property type="entry name" value="SF2_C_SNF"/>
    <property type="match status" value="1"/>
</dbReference>
<dbReference type="InterPro" id="IPR038718">
    <property type="entry name" value="SNF2-like_sf"/>
</dbReference>
<dbReference type="InterPro" id="IPR049730">
    <property type="entry name" value="SNF2/RAD54-like_C"/>
</dbReference>
<evidence type="ECO:0000259" key="3">
    <source>
        <dbReference type="PROSITE" id="PS51194"/>
    </source>
</evidence>
<evidence type="ECO:0000256" key="1">
    <source>
        <dbReference type="ARBA" id="ARBA00022801"/>
    </source>
</evidence>
<reference evidence="4 5" key="1">
    <citation type="submission" date="2014-04" db="EMBL/GenBank/DDBJ databases">
        <title>Characterization and application of a salt tolerant electro-active bacterium.</title>
        <authorList>
            <person name="Yang L."/>
            <person name="Wei S."/>
            <person name="Tay Q.X.M."/>
        </authorList>
    </citation>
    <scope>NUCLEOTIDE SEQUENCE [LARGE SCALE GENOMIC DNA]</scope>
    <source>
        <strain evidence="4 5">LY1</strain>
    </source>
</reference>
<keyword evidence="4" id="KW-0067">ATP-binding</keyword>
<keyword evidence="5" id="KW-1185">Reference proteome</keyword>
<keyword evidence="4" id="KW-0547">Nucleotide-binding</keyword>
<dbReference type="InterPro" id="IPR000330">
    <property type="entry name" value="SNF2_N"/>
</dbReference>
<dbReference type="Proteomes" id="UP000027821">
    <property type="component" value="Unassembled WGS sequence"/>
</dbReference>
<dbReference type="InterPro" id="IPR014001">
    <property type="entry name" value="Helicase_ATP-bd"/>
</dbReference>
<dbReference type="SMART" id="SM00487">
    <property type="entry name" value="DEXDc"/>
    <property type="match status" value="1"/>
</dbReference>
<dbReference type="eggNOG" id="COG0553">
    <property type="taxonomic scope" value="Bacteria"/>
</dbReference>
<accession>A0A074KTC4</accession>
<dbReference type="GO" id="GO:0004386">
    <property type="term" value="F:helicase activity"/>
    <property type="evidence" value="ECO:0007669"/>
    <property type="project" value="UniProtKB-KW"/>
</dbReference>
<feature type="domain" description="Helicase ATP-binding" evidence="2">
    <location>
        <begin position="529"/>
        <end position="688"/>
    </location>
</feature>
<dbReference type="SUPFAM" id="SSF52540">
    <property type="entry name" value="P-loop containing nucleoside triphosphate hydrolases"/>
    <property type="match status" value="2"/>
</dbReference>
<dbReference type="EMBL" id="JMIH01000022">
    <property type="protein sequence ID" value="KEO73206.1"/>
    <property type="molecule type" value="Genomic_DNA"/>
</dbReference>
<dbReference type="Pfam" id="PF00271">
    <property type="entry name" value="Helicase_C"/>
    <property type="match status" value="1"/>
</dbReference>
<gene>
    <name evidence="4" type="ORF">EL17_12685</name>
</gene>
<organism evidence="4 5">
    <name type="scientific">Anditalea andensis</name>
    <dbReference type="NCBI Taxonomy" id="1048983"/>
    <lineage>
        <taxon>Bacteria</taxon>
        <taxon>Pseudomonadati</taxon>
        <taxon>Bacteroidota</taxon>
        <taxon>Cytophagia</taxon>
        <taxon>Cytophagales</taxon>
        <taxon>Cytophagaceae</taxon>
        <taxon>Anditalea</taxon>
    </lineage>
</organism>
<dbReference type="OrthoDB" id="9760715at2"/>
<evidence type="ECO:0000313" key="4">
    <source>
        <dbReference type="EMBL" id="KEO73206.1"/>
    </source>
</evidence>
<dbReference type="Pfam" id="PF00176">
    <property type="entry name" value="SNF2-rel_dom"/>
    <property type="match status" value="1"/>
</dbReference>
<keyword evidence="1" id="KW-0378">Hydrolase</keyword>
<keyword evidence="4" id="KW-0347">Helicase</keyword>
<dbReference type="InterPro" id="IPR027417">
    <property type="entry name" value="P-loop_NTPase"/>
</dbReference>
<dbReference type="PROSITE" id="PS51192">
    <property type="entry name" value="HELICASE_ATP_BIND_1"/>
    <property type="match status" value="1"/>
</dbReference>
<protein>
    <submittedName>
        <fullName evidence="4">Helicase SNF2</fullName>
    </submittedName>
</protein>